<dbReference type="InterPro" id="IPR011990">
    <property type="entry name" value="TPR-like_helical_dom_sf"/>
</dbReference>
<reference evidence="2" key="1">
    <citation type="submission" date="2022-07" db="EMBL/GenBank/DDBJ databases">
        <title>Taxonomy of Novel Oxalotrophic and Methylotrophic Bacteria.</title>
        <authorList>
            <person name="Sahin N."/>
            <person name="Tani A."/>
        </authorList>
    </citation>
    <scope>NUCLEOTIDE SEQUENCE</scope>
    <source>
        <strain evidence="2">AM327</strain>
    </source>
</reference>
<sequence length="496" mass="55046">MKRYFKYIQISLALIMLGSCSDDYLAINDDPNNPTDVAPDLILPVAQKYSVSYNLADRYTNTLGNLFMVNWSQSDEYSWYYDEFNYSVSAAFYGRIWNATYANTLKQYEVLCDLYVEDENSIYDNYIGIAEIMQAYHFQTLVDTYGDIPYSEALERGNNPTPAYDDAQTIYDDLIVKIDNAIALIKATDSDDEVPGDDDIIFGGDMTSWIQFANTVKLRILIRQSDVTSKQADITSGIADIMSEGSGFISADVVANPGYENDENKQSPFYADYGLSVAGEDTNNMLATCASDYIIGYLEDTNDSRIDYLYSVPSTGTHLGVPQGLLDYPTGLYVSDQVSLLGPSLVSSPEQDAPVMLLAESYFLQAEAIQRNFMTGDAQAMYEAGISASFDYLGATGASTYYAQGIANVSWAATPDTDKIEAIITQKWLALNGTNAHESWIEYNRTGFPSGIPVPLNNTNADRPVRLSYPTSEITGNAGNLPDQPDEFTEYIFWHN</sequence>
<feature type="chain" id="PRO_5040731356" description="SusD/RagB family nutrient-binding outer membrane lipoprotein" evidence="1">
    <location>
        <begin position="22"/>
        <end position="496"/>
    </location>
</feature>
<dbReference type="AlphaFoldDB" id="A0A9W6B6A9"/>
<dbReference type="InterPro" id="IPR041662">
    <property type="entry name" value="SusD-like_2"/>
</dbReference>
<dbReference type="Pfam" id="PF12771">
    <property type="entry name" value="SusD-like_2"/>
    <property type="match status" value="1"/>
</dbReference>
<name>A0A9W6B6A9_9FLAO</name>
<dbReference type="Gene3D" id="1.25.40.390">
    <property type="match status" value="1"/>
</dbReference>
<dbReference type="RefSeq" id="WP_281755150.1">
    <property type="nucleotide sequence ID" value="NZ_BRVP01000016.1"/>
</dbReference>
<feature type="signal peptide" evidence="1">
    <location>
        <begin position="1"/>
        <end position="21"/>
    </location>
</feature>
<comment type="caution">
    <text evidence="2">The sequence shown here is derived from an EMBL/GenBank/DDBJ whole genome shotgun (WGS) entry which is preliminary data.</text>
</comment>
<evidence type="ECO:0000313" key="3">
    <source>
        <dbReference type="Proteomes" id="UP001143545"/>
    </source>
</evidence>
<organism evidence="2 3">
    <name type="scientific">Neptunitalea chrysea</name>
    <dbReference type="NCBI Taxonomy" id="1647581"/>
    <lineage>
        <taxon>Bacteria</taxon>
        <taxon>Pseudomonadati</taxon>
        <taxon>Bacteroidota</taxon>
        <taxon>Flavobacteriia</taxon>
        <taxon>Flavobacteriales</taxon>
        <taxon>Flavobacteriaceae</taxon>
        <taxon>Neptunitalea</taxon>
    </lineage>
</organism>
<dbReference type="Proteomes" id="UP001143545">
    <property type="component" value="Unassembled WGS sequence"/>
</dbReference>
<dbReference type="SUPFAM" id="SSF48452">
    <property type="entry name" value="TPR-like"/>
    <property type="match status" value="1"/>
</dbReference>
<evidence type="ECO:0008006" key="4">
    <source>
        <dbReference type="Google" id="ProtNLM"/>
    </source>
</evidence>
<keyword evidence="1" id="KW-0732">Signal</keyword>
<protein>
    <recommendedName>
        <fullName evidence="4">SusD/RagB family nutrient-binding outer membrane lipoprotein</fullName>
    </recommendedName>
</protein>
<proteinExistence type="predicted"/>
<accession>A0A9W6B6A9</accession>
<dbReference type="EMBL" id="BRVP01000016">
    <property type="protein sequence ID" value="GLB53321.1"/>
    <property type="molecule type" value="Genomic_DNA"/>
</dbReference>
<evidence type="ECO:0000256" key="1">
    <source>
        <dbReference type="SAM" id="SignalP"/>
    </source>
</evidence>
<gene>
    <name evidence="2" type="ORF">NBRC110019_23620</name>
</gene>
<dbReference type="PROSITE" id="PS51257">
    <property type="entry name" value="PROKAR_LIPOPROTEIN"/>
    <property type="match status" value="1"/>
</dbReference>
<evidence type="ECO:0000313" key="2">
    <source>
        <dbReference type="EMBL" id="GLB53321.1"/>
    </source>
</evidence>
<keyword evidence="3" id="KW-1185">Reference proteome</keyword>